<dbReference type="Pfam" id="PF02518">
    <property type="entry name" value="HATPase_c"/>
    <property type="match status" value="1"/>
</dbReference>
<protein>
    <recommendedName>
        <fullName evidence="2">histidine kinase</fullName>
        <ecNumber evidence="2">2.7.13.3</ecNumber>
    </recommendedName>
</protein>
<feature type="transmembrane region" description="Helical" evidence="8">
    <location>
        <begin position="153"/>
        <end position="173"/>
    </location>
</feature>
<keyword evidence="11" id="KW-1185">Reference proteome</keyword>
<keyword evidence="8" id="KW-0472">Membrane</keyword>
<feature type="transmembrane region" description="Helical" evidence="8">
    <location>
        <begin position="193"/>
        <end position="212"/>
    </location>
</feature>
<evidence type="ECO:0000256" key="8">
    <source>
        <dbReference type="SAM" id="Phobius"/>
    </source>
</evidence>
<dbReference type="EMBL" id="QOCW01000023">
    <property type="protein sequence ID" value="RBW68244.1"/>
    <property type="molecule type" value="Genomic_DNA"/>
</dbReference>
<evidence type="ECO:0000313" key="10">
    <source>
        <dbReference type="EMBL" id="RBW68244.1"/>
    </source>
</evidence>
<keyword evidence="4" id="KW-0547">Nucleotide-binding</keyword>
<feature type="transmembrane region" description="Helical" evidence="8">
    <location>
        <begin position="64"/>
        <end position="83"/>
    </location>
</feature>
<dbReference type="PRINTS" id="PR00344">
    <property type="entry name" value="BCTRLSENSOR"/>
</dbReference>
<dbReference type="EC" id="2.7.13.3" evidence="2"/>
<dbReference type="SMART" id="SM00387">
    <property type="entry name" value="HATPase_c"/>
    <property type="match status" value="1"/>
</dbReference>
<evidence type="ECO:0000256" key="6">
    <source>
        <dbReference type="ARBA" id="ARBA00022840"/>
    </source>
</evidence>
<evidence type="ECO:0000256" key="5">
    <source>
        <dbReference type="ARBA" id="ARBA00022777"/>
    </source>
</evidence>
<evidence type="ECO:0000256" key="7">
    <source>
        <dbReference type="ARBA" id="ARBA00023012"/>
    </source>
</evidence>
<evidence type="ECO:0000256" key="1">
    <source>
        <dbReference type="ARBA" id="ARBA00000085"/>
    </source>
</evidence>
<keyword evidence="8" id="KW-1133">Transmembrane helix</keyword>
<keyword evidence="6 10" id="KW-0067">ATP-binding</keyword>
<dbReference type="GO" id="GO:0005524">
    <property type="term" value="F:ATP binding"/>
    <property type="evidence" value="ECO:0007669"/>
    <property type="project" value="UniProtKB-KW"/>
</dbReference>
<dbReference type="OrthoDB" id="9121833at2"/>
<feature type="transmembrane region" description="Helical" evidence="8">
    <location>
        <begin position="118"/>
        <end position="141"/>
    </location>
</feature>
<dbReference type="Gene3D" id="3.30.565.10">
    <property type="entry name" value="Histidine kinase-like ATPase, C-terminal domain"/>
    <property type="match status" value="1"/>
</dbReference>
<dbReference type="InterPro" id="IPR003594">
    <property type="entry name" value="HATPase_dom"/>
</dbReference>
<feature type="transmembrane region" description="Helical" evidence="8">
    <location>
        <begin position="95"/>
        <end position="112"/>
    </location>
</feature>
<gene>
    <name evidence="10" type="ORF">DS031_17880</name>
</gene>
<keyword evidence="5" id="KW-0418">Kinase</keyword>
<evidence type="ECO:0000256" key="4">
    <source>
        <dbReference type="ARBA" id="ARBA00022741"/>
    </source>
</evidence>
<dbReference type="SUPFAM" id="SSF55874">
    <property type="entry name" value="ATPase domain of HSP90 chaperone/DNA topoisomerase II/histidine kinase"/>
    <property type="match status" value="1"/>
</dbReference>
<dbReference type="InterPro" id="IPR004358">
    <property type="entry name" value="Sig_transdc_His_kin-like_C"/>
</dbReference>
<dbReference type="GO" id="GO:0004673">
    <property type="term" value="F:protein histidine kinase activity"/>
    <property type="evidence" value="ECO:0007669"/>
    <property type="project" value="UniProtKB-EC"/>
</dbReference>
<organism evidence="10 11">
    <name type="scientific">Bacillus taeanensis</name>
    <dbReference type="NCBI Taxonomy" id="273032"/>
    <lineage>
        <taxon>Bacteria</taxon>
        <taxon>Bacillati</taxon>
        <taxon>Bacillota</taxon>
        <taxon>Bacilli</taxon>
        <taxon>Bacillales</taxon>
        <taxon>Bacillaceae</taxon>
        <taxon>Bacillus</taxon>
    </lineage>
</organism>
<dbReference type="RefSeq" id="WP_113807422.1">
    <property type="nucleotide sequence ID" value="NZ_QOCW01000023.1"/>
</dbReference>
<dbReference type="AlphaFoldDB" id="A0A366XVT2"/>
<dbReference type="PROSITE" id="PS50109">
    <property type="entry name" value="HIS_KIN"/>
    <property type="match status" value="1"/>
</dbReference>
<evidence type="ECO:0000256" key="3">
    <source>
        <dbReference type="ARBA" id="ARBA00022679"/>
    </source>
</evidence>
<dbReference type="PANTHER" id="PTHR43065:SF46">
    <property type="entry name" value="C4-DICARBOXYLATE TRANSPORT SENSOR PROTEIN DCTB"/>
    <property type="match status" value="1"/>
</dbReference>
<keyword evidence="7" id="KW-0902">Two-component regulatory system</keyword>
<feature type="domain" description="Histidine kinase" evidence="9">
    <location>
        <begin position="230"/>
        <end position="439"/>
    </location>
</feature>
<evidence type="ECO:0000259" key="9">
    <source>
        <dbReference type="PROSITE" id="PS50109"/>
    </source>
</evidence>
<evidence type="ECO:0000256" key="2">
    <source>
        <dbReference type="ARBA" id="ARBA00012438"/>
    </source>
</evidence>
<evidence type="ECO:0000313" key="11">
    <source>
        <dbReference type="Proteomes" id="UP000253314"/>
    </source>
</evidence>
<dbReference type="PANTHER" id="PTHR43065">
    <property type="entry name" value="SENSOR HISTIDINE KINASE"/>
    <property type="match status" value="1"/>
</dbReference>
<proteinExistence type="predicted"/>
<accession>A0A366XVT2</accession>
<dbReference type="GO" id="GO:0000160">
    <property type="term" value="P:phosphorelay signal transduction system"/>
    <property type="evidence" value="ECO:0007669"/>
    <property type="project" value="UniProtKB-KW"/>
</dbReference>
<keyword evidence="3" id="KW-0808">Transferase</keyword>
<dbReference type="InterPro" id="IPR005467">
    <property type="entry name" value="His_kinase_dom"/>
</dbReference>
<dbReference type="InterPro" id="IPR036890">
    <property type="entry name" value="HATPase_C_sf"/>
</dbReference>
<keyword evidence="8" id="KW-0812">Transmembrane</keyword>
<sequence length="464" mass="53054">MIVMVTLLWLWSSILFFRNPKSEKIRWASCIGFFGGFGGIGVLLGKGLNRPEWILFLDGFFSSVGHYFTPYGMLIFGLVYSDFIKINKTKKIYKLLLLVPIIIMYSLFQVYPEFKVNYVILSIWVVPYVVIANILLIYSAWRETRPAIKKRKVLTCLLVVPMFSFALVTNIILEAFGIKEVWKYNPWMISVQFLVFMYFAIKYGILGVQIRVEKERRDSTMKAVSSGTGLLNHTIKNEIAKIDLLVNQLKENIPPDKDSSEKLDLVLNSTNHVLELSTRIQSKLDIINLKESEFSLIKSVDSAISLLKPFLNLHSDINIIRQYEIDATIFGDAAQIQETFINIIKNAIEAMDGHGVILIKTYKARRKVYIDFTDTGKGIEKDKLSLVLDPFYSTKKQQVNYGLGLTYCYNVFQKHGGDISIKSRVNQGTTFTLSLPTKRIIDIKINQQSNSKSIGEKSLWTKLD</sequence>
<comment type="catalytic activity">
    <reaction evidence="1">
        <text>ATP + protein L-histidine = ADP + protein N-phospho-L-histidine.</text>
        <dbReference type="EC" id="2.7.13.3"/>
    </reaction>
</comment>
<dbReference type="Proteomes" id="UP000253314">
    <property type="component" value="Unassembled WGS sequence"/>
</dbReference>
<comment type="caution">
    <text evidence="10">The sequence shown here is derived from an EMBL/GenBank/DDBJ whole genome shotgun (WGS) entry which is preliminary data.</text>
</comment>
<name>A0A366XVT2_9BACI</name>
<feature type="transmembrane region" description="Helical" evidence="8">
    <location>
        <begin position="25"/>
        <end position="44"/>
    </location>
</feature>
<reference evidence="10 11" key="1">
    <citation type="submission" date="2018-07" db="EMBL/GenBank/DDBJ databases">
        <title>Lottiidibacillus patelloidae gen. nov., sp. nov., isolated from the intestinal tract of a marine limpet and the reclassification of B. taeanensis BH030017T, B. algicola KMM 3737T and B. hwajinpoensis SW-72T as genus Lottiidibacillus.</title>
        <authorList>
            <person name="Liu R."/>
            <person name="Huang Z."/>
        </authorList>
    </citation>
    <scope>NUCLEOTIDE SEQUENCE [LARGE SCALE GENOMIC DNA]</scope>
    <source>
        <strain evidence="10 11">BH030017</strain>
    </source>
</reference>